<dbReference type="PANTHER" id="PTHR43477">
    <property type="entry name" value="DIHYDROANTICAPSIN 7-DEHYDROGENASE"/>
    <property type="match status" value="1"/>
</dbReference>
<keyword evidence="6" id="KW-1185">Reference proteome</keyword>
<dbReference type="Proteomes" id="UP000070700">
    <property type="component" value="Unassembled WGS sequence"/>
</dbReference>
<dbReference type="KEGG" id="psco:LY89DRAFT_707503"/>
<evidence type="ECO:0000256" key="4">
    <source>
        <dbReference type="RuleBase" id="RU000363"/>
    </source>
</evidence>
<keyword evidence="2" id="KW-0521">NADP</keyword>
<dbReference type="CDD" id="cd05233">
    <property type="entry name" value="SDR_c"/>
    <property type="match status" value="1"/>
</dbReference>
<dbReference type="Gene3D" id="3.40.50.720">
    <property type="entry name" value="NAD(P)-binding Rossmann-like Domain"/>
    <property type="match status" value="1"/>
</dbReference>
<protein>
    <submittedName>
        <fullName evidence="5">NAD(P)-binding protein</fullName>
    </submittedName>
</protein>
<dbReference type="InParanoid" id="A0A194XAP1"/>
<evidence type="ECO:0000313" key="6">
    <source>
        <dbReference type="Proteomes" id="UP000070700"/>
    </source>
</evidence>
<dbReference type="InterPro" id="IPR036291">
    <property type="entry name" value="NAD(P)-bd_dom_sf"/>
</dbReference>
<dbReference type="SUPFAM" id="SSF51735">
    <property type="entry name" value="NAD(P)-binding Rossmann-fold domains"/>
    <property type="match status" value="1"/>
</dbReference>
<dbReference type="PANTHER" id="PTHR43477:SF1">
    <property type="entry name" value="DIHYDROANTICAPSIN 7-DEHYDROGENASE"/>
    <property type="match status" value="1"/>
</dbReference>
<gene>
    <name evidence="5" type="ORF">LY89DRAFT_707503</name>
</gene>
<sequence length="254" mass="26708">MEDLKNKVVIVTGASSGIGLATVEVLLKSGVNVFGVDLSAPPTISSRSFHFLQANLTQVDAPDKIVEACLATFGDRIDALLNIAGVADQNNSVDTLTDGDWDRIIAVNLTAPVKLMRAVVPIMLKNGGGSIVNVASKAALSGAVAGVAYTASKHGIVGATKNVAWRYKDEGIRCNAICPGGVQTNIYKSIDVTKLDMKATGILQPVQTMMMPNNDYSKIATPDKIANVLLFLTSNLSSEMNGAIIPVDHGWSVI</sequence>
<evidence type="ECO:0000256" key="1">
    <source>
        <dbReference type="ARBA" id="ARBA00006484"/>
    </source>
</evidence>
<dbReference type="InterPro" id="IPR002347">
    <property type="entry name" value="SDR_fam"/>
</dbReference>
<dbReference type="GO" id="GO:0016491">
    <property type="term" value="F:oxidoreductase activity"/>
    <property type="evidence" value="ECO:0007669"/>
    <property type="project" value="UniProtKB-KW"/>
</dbReference>
<dbReference type="PRINTS" id="PR00080">
    <property type="entry name" value="SDRFAMILY"/>
</dbReference>
<organism evidence="5 6">
    <name type="scientific">Mollisia scopiformis</name>
    <name type="common">Conifer needle endophyte fungus</name>
    <name type="synonym">Phialocephala scopiformis</name>
    <dbReference type="NCBI Taxonomy" id="149040"/>
    <lineage>
        <taxon>Eukaryota</taxon>
        <taxon>Fungi</taxon>
        <taxon>Dikarya</taxon>
        <taxon>Ascomycota</taxon>
        <taxon>Pezizomycotina</taxon>
        <taxon>Leotiomycetes</taxon>
        <taxon>Helotiales</taxon>
        <taxon>Mollisiaceae</taxon>
        <taxon>Mollisia</taxon>
    </lineage>
</organism>
<dbReference type="AlphaFoldDB" id="A0A194XAP1"/>
<dbReference type="FunFam" id="3.40.50.720:FF:000084">
    <property type="entry name" value="Short-chain dehydrogenase reductase"/>
    <property type="match status" value="1"/>
</dbReference>
<evidence type="ECO:0000256" key="2">
    <source>
        <dbReference type="ARBA" id="ARBA00022857"/>
    </source>
</evidence>
<dbReference type="InterPro" id="IPR051122">
    <property type="entry name" value="SDR_DHRS6-like"/>
</dbReference>
<dbReference type="GeneID" id="28827341"/>
<reference evidence="5 6" key="1">
    <citation type="submission" date="2015-10" db="EMBL/GenBank/DDBJ databases">
        <title>Full genome of DAOMC 229536 Phialocephala scopiformis, a fungal endophyte of spruce producing the potent anti-insectan compound rugulosin.</title>
        <authorList>
            <consortium name="DOE Joint Genome Institute"/>
            <person name="Walker A.K."/>
            <person name="Frasz S.L."/>
            <person name="Seifert K.A."/>
            <person name="Miller J.D."/>
            <person name="Mondo S.J."/>
            <person name="Labutti K."/>
            <person name="Lipzen A."/>
            <person name="Dockter R."/>
            <person name="Kennedy M."/>
            <person name="Grigoriev I.V."/>
            <person name="Spatafora J.W."/>
        </authorList>
    </citation>
    <scope>NUCLEOTIDE SEQUENCE [LARGE SCALE GENOMIC DNA]</scope>
    <source>
        <strain evidence="5 6">CBS 120377</strain>
    </source>
</reference>
<dbReference type="RefSeq" id="XP_018071596.1">
    <property type="nucleotide sequence ID" value="XM_018217615.1"/>
</dbReference>
<dbReference type="OrthoDB" id="37659at2759"/>
<comment type="similarity">
    <text evidence="1 4">Belongs to the short-chain dehydrogenases/reductases (SDR) family.</text>
</comment>
<evidence type="ECO:0000256" key="3">
    <source>
        <dbReference type="ARBA" id="ARBA00023002"/>
    </source>
</evidence>
<accession>A0A194XAP1</accession>
<proteinExistence type="inferred from homology"/>
<dbReference type="Pfam" id="PF00106">
    <property type="entry name" value="adh_short"/>
    <property type="match status" value="1"/>
</dbReference>
<dbReference type="PRINTS" id="PR00081">
    <property type="entry name" value="GDHRDH"/>
</dbReference>
<dbReference type="GO" id="GO:0009688">
    <property type="term" value="P:abscisic acid biosynthetic process"/>
    <property type="evidence" value="ECO:0007669"/>
    <property type="project" value="UniProtKB-ARBA"/>
</dbReference>
<name>A0A194XAP1_MOLSC</name>
<keyword evidence="3" id="KW-0560">Oxidoreductase</keyword>
<evidence type="ECO:0000313" key="5">
    <source>
        <dbReference type="EMBL" id="KUJ17241.1"/>
    </source>
</evidence>
<dbReference type="EMBL" id="KQ947415">
    <property type="protein sequence ID" value="KUJ17241.1"/>
    <property type="molecule type" value="Genomic_DNA"/>
</dbReference>